<dbReference type="GeneID" id="26658848"/>
<organism evidence="1 2">
    <name type="scientific">Halobacterium hubeiense</name>
    <dbReference type="NCBI Taxonomy" id="1407499"/>
    <lineage>
        <taxon>Archaea</taxon>
        <taxon>Methanobacteriati</taxon>
        <taxon>Methanobacteriota</taxon>
        <taxon>Stenosarchaea group</taxon>
        <taxon>Halobacteria</taxon>
        <taxon>Halobacteriales</taxon>
        <taxon>Halobacteriaceae</taxon>
        <taxon>Halobacterium</taxon>
    </lineage>
</organism>
<proteinExistence type="predicted"/>
<sequence>MLQPDSQSPAGEEVTAQELQTAITDTLALDVFPLEGYRNPDYLRDALAAGFTPADLATAHGVSRRSIYRAAATHDIELQQPPSTGPARLLWELDADAVPGESA</sequence>
<dbReference type="STRING" id="1407499.HHUB_2190"/>
<dbReference type="EMBL" id="LN831302">
    <property type="protein sequence ID" value="CQH55154.1"/>
    <property type="molecule type" value="Genomic_DNA"/>
</dbReference>
<dbReference type="OrthoDB" id="220750at2157"/>
<protein>
    <submittedName>
        <fullName evidence="1">Uncharacterized protein</fullName>
    </submittedName>
</protein>
<name>A0A0U5CXM5_9EURY</name>
<reference evidence="2" key="1">
    <citation type="journal article" date="2016" name="Environ. Microbiol.">
        <title>The complete genome of a viable archaeum isolated from 123-million-year-old rock salt.</title>
        <authorList>
            <person name="Jaakkola S.T."/>
            <person name="Pfeiffer F."/>
            <person name="Ravantti J.J."/>
            <person name="Guo Q."/>
            <person name="Liu Y."/>
            <person name="Chen X."/>
            <person name="Ma H."/>
            <person name="Yang C."/>
            <person name="Oksanen H.M."/>
            <person name="Bamford D.H."/>
        </authorList>
    </citation>
    <scope>NUCLEOTIDE SEQUENCE</scope>
    <source>
        <strain evidence="2">JI20-1</strain>
    </source>
</reference>
<evidence type="ECO:0000313" key="2">
    <source>
        <dbReference type="Proteomes" id="UP000066737"/>
    </source>
</evidence>
<dbReference type="AlphaFoldDB" id="A0A0U5CXM5"/>
<accession>A0A0U5CXM5</accession>
<gene>
    <name evidence="1" type="ORF">HHUB_2190</name>
</gene>
<keyword evidence="2" id="KW-1185">Reference proteome</keyword>
<evidence type="ECO:0000313" key="1">
    <source>
        <dbReference type="EMBL" id="CQH55154.1"/>
    </source>
</evidence>
<dbReference type="RefSeq" id="WP_082687180.1">
    <property type="nucleotide sequence ID" value="NZ_LN831302.1"/>
</dbReference>
<dbReference type="Proteomes" id="UP000066737">
    <property type="component" value="Chromosome I"/>
</dbReference>
<dbReference type="KEGG" id="hhb:Hhub_2190"/>